<dbReference type="EMBL" id="CP073041">
    <property type="protein sequence ID" value="UXE63714.1"/>
    <property type="molecule type" value="Genomic_DNA"/>
</dbReference>
<dbReference type="GO" id="GO:0005536">
    <property type="term" value="F:D-glucose binding"/>
    <property type="evidence" value="ECO:0007669"/>
    <property type="project" value="InterPro"/>
</dbReference>
<proteinExistence type="inferred from homology"/>
<dbReference type="PANTHER" id="PTHR47363">
    <property type="entry name" value="GLUCOKINASE"/>
    <property type="match status" value="1"/>
</dbReference>
<dbReference type="GO" id="GO:0005524">
    <property type="term" value="F:ATP binding"/>
    <property type="evidence" value="ECO:0007669"/>
    <property type="project" value="InterPro"/>
</dbReference>
<dbReference type="InterPro" id="IPR003836">
    <property type="entry name" value="Glucokinase"/>
</dbReference>
<sequence>MVRLLVGDIGKRVNLSLLETEKDVNEIKDFSKDFRVLYMDSYPLRIYSDLSEMIKAFLADAPGTLDLLQEPITKACFAVPSPVTEDKIVRSGWEKSRGLTKESQWGELNTESLIQKLKIEQISLINDFEAVCYGIHLLRTSRQIQEDLYLLNKEKHSPTNNDSCQTNFAVVGAGTGLGEAFMVIEKEEIKKVCATEGAHADFPCRFEEEYELYEFLRKKYCEQNQDSHHISVERIVSGQGIIDIYQFLREDKNLLKNKQSNPELQELDDDGLQELDDEIKIWENENKEDSHGDRGEKSVDPAAEISKFALLRKSELCQKTMKIFLSAFGREIRNFILKTWSNGGLYIAGGIAPRILPLLEDDDTFREALGKDLYDKMPIYVVLNRNVVLMGAAFCAVHL</sequence>
<gene>
    <name evidence="4" type="ORF">KA717_14690</name>
</gene>
<dbReference type="KEGG" id="wna:KA717_14690"/>
<dbReference type="Gene3D" id="3.40.367.20">
    <property type="match status" value="1"/>
</dbReference>
<evidence type="ECO:0000313" key="4">
    <source>
        <dbReference type="EMBL" id="UXE63714.1"/>
    </source>
</evidence>
<dbReference type="GO" id="GO:0006096">
    <property type="term" value="P:glycolytic process"/>
    <property type="evidence" value="ECO:0007669"/>
    <property type="project" value="InterPro"/>
</dbReference>
<dbReference type="Proteomes" id="UP001065613">
    <property type="component" value="Chromosome"/>
</dbReference>
<dbReference type="AlphaFoldDB" id="A0A977PYA7"/>
<keyword evidence="1" id="KW-0808">Transferase</keyword>
<keyword evidence="2" id="KW-0418">Kinase</keyword>
<dbReference type="GO" id="GO:0004340">
    <property type="term" value="F:glucokinase activity"/>
    <property type="evidence" value="ECO:0007669"/>
    <property type="project" value="InterPro"/>
</dbReference>
<evidence type="ECO:0000256" key="3">
    <source>
        <dbReference type="RuleBase" id="RU004046"/>
    </source>
</evidence>
<dbReference type="PANTHER" id="PTHR47363:SF1">
    <property type="entry name" value="GLUCOKINASE"/>
    <property type="match status" value="1"/>
</dbReference>
<evidence type="ECO:0000256" key="1">
    <source>
        <dbReference type="ARBA" id="ARBA00022679"/>
    </source>
</evidence>
<name>A0A977PYA7_9CYAN</name>
<organism evidence="4">
    <name type="scientific">Woronichinia naegeliana WA131</name>
    <dbReference type="NCBI Taxonomy" id="2824559"/>
    <lineage>
        <taxon>Bacteria</taxon>
        <taxon>Bacillati</taxon>
        <taxon>Cyanobacteriota</taxon>
        <taxon>Cyanophyceae</taxon>
        <taxon>Synechococcales</taxon>
        <taxon>Coelosphaeriaceae</taxon>
        <taxon>Woronichinia</taxon>
    </lineage>
</organism>
<reference evidence="4" key="1">
    <citation type="submission" date="2021-04" db="EMBL/GenBank/DDBJ databases">
        <title>Genome sequence of Woronichinia naegeliana from Washington state freshwater lake bloom.</title>
        <authorList>
            <person name="Dreher T.W."/>
        </authorList>
    </citation>
    <scope>NUCLEOTIDE SEQUENCE</scope>
    <source>
        <strain evidence="4">WA131</strain>
    </source>
</reference>
<dbReference type="SUPFAM" id="SSF53067">
    <property type="entry name" value="Actin-like ATPase domain"/>
    <property type="match status" value="1"/>
</dbReference>
<evidence type="ECO:0000256" key="2">
    <source>
        <dbReference type="ARBA" id="ARBA00022777"/>
    </source>
</evidence>
<dbReference type="Gene3D" id="3.30.420.40">
    <property type="match status" value="1"/>
</dbReference>
<dbReference type="InterPro" id="IPR043129">
    <property type="entry name" value="ATPase_NBD"/>
</dbReference>
<protein>
    <submittedName>
        <fullName evidence="4">Glucokinase</fullName>
    </submittedName>
</protein>
<accession>A0A977PYA7</accession>
<comment type="similarity">
    <text evidence="3">Belongs to the bacterial glucokinase family.</text>
</comment>
<dbReference type="Pfam" id="PF02685">
    <property type="entry name" value="Glucokinase"/>
    <property type="match status" value="1"/>
</dbReference>
<dbReference type="CDD" id="cd24008">
    <property type="entry name" value="ASKHA_NBD_GLK"/>
    <property type="match status" value="1"/>
</dbReference>